<reference evidence="1" key="1">
    <citation type="submission" date="2022-04" db="EMBL/GenBank/DDBJ databases">
        <title>Genome of the entomopathogenic fungus Entomophthora muscae.</title>
        <authorList>
            <person name="Elya C."/>
            <person name="Lovett B.R."/>
            <person name="Lee E."/>
            <person name="Macias A.M."/>
            <person name="Hajek A.E."/>
            <person name="De Bivort B.L."/>
            <person name="Kasson M.T."/>
            <person name="De Fine Licht H.H."/>
            <person name="Stajich J.E."/>
        </authorList>
    </citation>
    <scope>NUCLEOTIDE SEQUENCE</scope>
    <source>
        <strain evidence="1">Berkeley</strain>
    </source>
</reference>
<sequence>MDATELETLEKFNVALNIASGGCGLLVVVLLAGLKVLQPRAMDRVSIRFTLVISLVDFAKAAVIAMYAVLHADDYRCVALAFGTQWLTLVYLGLNVTIALNLKRVFVDGRNFNPKWERQYWLGAFLIPTLILSIPLSKCLLL</sequence>
<evidence type="ECO:0000313" key="1">
    <source>
        <dbReference type="EMBL" id="KAJ9057788.1"/>
    </source>
</evidence>
<evidence type="ECO:0000313" key="2">
    <source>
        <dbReference type="Proteomes" id="UP001165960"/>
    </source>
</evidence>
<dbReference type="Proteomes" id="UP001165960">
    <property type="component" value="Unassembled WGS sequence"/>
</dbReference>
<proteinExistence type="predicted"/>
<dbReference type="EMBL" id="QTSX02005767">
    <property type="protein sequence ID" value="KAJ9057788.1"/>
    <property type="molecule type" value="Genomic_DNA"/>
</dbReference>
<keyword evidence="2" id="KW-1185">Reference proteome</keyword>
<name>A0ACC2S6B5_9FUNG</name>
<comment type="caution">
    <text evidence="1">The sequence shown here is derived from an EMBL/GenBank/DDBJ whole genome shotgun (WGS) entry which is preliminary data.</text>
</comment>
<organism evidence="1 2">
    <name type="scientific">Entomophthora muscae</name>
    <dbReference type="NCBI Taxonomy" id="34485"/>
    <lineage>
        <taxon>Eukaryota</taxon>
        <taxon>Fungi</taxon>
        <taxon>Fungi incertae sedis</taxon>
        <taxon>Zoopagomycota</taxon>
        <taxon>Entomophthoromycotina</taxon>
        <taxon>Entomophthoromycetes</taxon>
        <taxon>Entomophthorales</taxon>
        <taxon>Entomophthoraceae</taxon>
        <taxon>Entomophthora</taxon>
    </lineage>
</organism>
<accession>A0ACC2S6B5</accession>
<gene>
    <name evidence="1" type="ORF">DSO57_1019437</name>
</gene>
<protein>
    <submittedName>
        <fullName evidence="1">Uncharacterized protein</fullName>
    </submittedName>
</protein>